<dbReference type="EMBL" id="NMVO01000014">
    <property type="protein sequence ID" value="OYO12868.1"/>
    <property type="molecule type" value="Genomic_DNA"/>
</dbReference>
<evidence type="ECO:0000313" key="2">
    <source>
        <dbReference type="Proteomes" id="UP000215896"/>
    </source>
</evidence>
<dbReference type="Proteomes" id="UP000215896">
    <property type="component" value="Unassembled WGS sequence"/>
</dbReference>
<accession>A0A255GAC9</accession>
<keyword evidence="2" id="KW-1185">Reference proteome</keyword>
<dbReference type="OrthoDB" id="4001768at2"/>
<name>A0A255GAC9_9ACTN</name>
<reference evidence="1 2" key="1">
    <citation type="submission" date="2017-07" db="EMBL/GenBank/DDBJ databases">
        <title>Draft whole genome sequences of clinical Proprionibacteriaceae strains.</title>
        <authorList>
            <person name="Bernier A.-M."/>
            <person name="Bernard K."/>
            <person name="Domingo M.-C."/>
        </authorList>
    </citation>
    <scope>NUCLEOTIDE SEQUENCE [LARGE SCALE GENOMIC DNA]</scope>
    <source>
        <strain evidence="1 2">NML 030167</strain>
    </source>
</reference>
<sequence>MAYRYSNLTAALGDKRSPLREFLDRRFPHVRALQTDFRARSGELRVPGGSADPGQVGAALDLAIRFLLDPQDRAEISWIGFANHARELEQIVGVVKAAQRAAVNGDAAALGRACWALALTTEIYRVGLRRGSALDGLLRADRFRTNELLGLAGADAIEQLVALQGLAERELLPRLRPPYRLGPTFAGSELCAADADLIAGGVLIDIKTRLGVRDPKTGVRSDRLSLADVYQLLGYLFFDRDDAYRITDLAIYSARYGALIGWPVVEALQTLAGEPVDLPEVRAEVWSLLTH</sequence>
<protein>
    <recommendedName>
        <fullName evidence="3">PD-(D/E)XK endonuclease-like domain-containing protein</fullName>
    </recommendedName>
</protein>
<proteinExistence type="predicted"/>
<dbReference type="RefSeq" id="WP_094405917.1">
    <property type="nucleotide sequence ID" value="NZ_NMVO01000014.1"/>
</dbReference>
<evidence type="ECO:0008006" key="3">
    <source>
        <dbReference type="Google" id="ProtNLM"/>
    </source>
</evidence>
<dbReference type="AlphaFoldDB" id="A0A255GAC9"/>
<evidence type="ECO:0000313" key="1">
    <source>
        <dbReference type="EMBL" id="OYO12868.1"/>
    </source>
</evidence>
<comment type="caution">
    <text evidence="1">The sequence shown here is derived from an EMBL/GenBank/DDBJ whole genome shotgun (WGS) entry which is preliminary data.</text>
</comment>
<organism evidence="1 2">
    <name type="scientific">Enemella evansiae</name>
    <dbReference type="NCBI Taxonomy" id="2016499"/>
    <lineage>
        <taxon>Bacteria</taxon>
        <taxon>Bacillati</taxon>
        <taxon>Actinomycetota</taxon>
        <taxon>Actinomycetes</taxon>
        <taxon>Propionibacteriales</taxon>
        <taxon>Propionibacteriaceae</taxon>
        <taxon>Enemella</taxon>
    </lineage>
</organism>
<gene>
    <name evidence="1" type="ORF">CGZ94_13335</name>
</gene>